<gene>
    <name evidence="4" type="ORF">DJ90_2519</name>
</gene>
<evidence type="ECO:0000313" key="4">
    <source>
        <dbReference type="EMBL" id="KFN11328.1"/>
    </source>
</evidence>
<dbReference type="PANTHER" id="PTHR11548:SF1">
    <property type="entry name" value="THYMIDYLATE SYNTHASE 1"/>
    <property type="match status" value="1"/>
</dbReference>
<dbReference type="PATRIC" id="fig|44252.3.peg.881"/>
<evidence type="ECO:0000313" key="5">
    <source>
        <dbReference type="Proteomes" id="UP000029278"/>
    </source>
</evidence>
<dbReference type="EMBL" id="JMQA01000012">
    <property type="protein sequence ID" value="KFN11328.1"/>
    <property type="molecule type" value="Genomic_DNA"/>
</dbReference>
<evidence type="ECO:0000256" key="1">
    <source>
        <dbReference type="ARBA" id="ARBA00022603"/>
    </source>
</evidence>
<reference evidence="4 5" key="1">
    <citation type="submission" date="2014-04" db="EMBL/GenBank/DDBJ databases">
        <authorList>
            <person name="Bishop-Lilly K.A."/>
            <person name="Broomall S.M."/>
            <person name="Chain P.S."/>
            <person name="Chertkov O."/>
            <person name="Coyne S.R."/>
            <person name="Daligault H.E."/>
            <person name="Davenport K.W."/>
            <person name="Erkkila T."/>
            <person name="Frey K.G."/>
            <person name="Gibbons H.S."/>
            <person name="Gu W."/>
            <person name="Jaissle J."/>
            <person name="Johnson S.L."/>
            <person name="Koroleva G.I."/>
            <person name="Ladner J.T."/>
            <person name="Lo C.-C."/>
            <person name="Minogue T.D."/>
            <person name="Munk C."/>
            <person name="Palacios G.F."/>
            <person name="Redden C.L."/>
            <person name="Rosenzweig C.N."/>
            <person name="Scholz M.B."/>
            <person name="Teshima H."/>
            <person name="Xu Y."/>
        </authorList>
    </citation>
    <scope>NUCLEOTIDE SEQUENCE [LARGE SCALE GENOMIC DNA]</scope>
    <source>
        <strain evidence="4 5">8244</strain>
    </source>
</reference>
<dbReference type="PANTHER" id="PTHR11548">
    <property type="entry name" value="THYMIDYLATE SYNTHASE 1"/>
    <property type="match status" value="1"/>
</dbReference>
<name>A0A090ZLM5_PAEMA</name>
<feature type="domain" description="Thymidylate synthase/dCMP hydroxymethylase" evidence="3">
    <location>
        <begin position="50"/>
        <end position="229"/>
    </location>
</feature>
<dbReference type="Gene3D" id="3.30.572.10">
    <property type="entry name" value="Thymidylate synthase/dCMP hydroxymethylase domain"/>
    <property type="match status" value="1"/>
</dbReference>
<dbReference type="OrthoDB" id="7182974at2"/>
<sequence>MKIISGSNITDVFYKSLEVLQNNYDYYTNDILELAPAIIHVEKPKERCLLIPYRNNNIVQTIAETLWVLGGRNDLAYLKKYLPRADWFSDDGKTWRGGYGTRLRSWFGGVDQLKQVVEVLRSDEGSNRGVMILFDPEKDISLLFKDVPCNNWIQLSIRENKLNMNVTVRANDLIWGFSGINFFEWSVLQEMVANWLEVEVGQYYHFTGFLQLYPRHFERAKLMLKHRIKNDIYTNSEIEQTGVDLSEDNFDTQFLCFFEIEQKFDSETNYLIILEEIGCLESQFLKHCAKIMYSYVLLQKGRYDDFFYVFSTIKEDYYKISAAYNYKRLIPKDKKEIIDMLDKLLLKYEINEKYV</sequence>
<dbReference type="GO" id="GO:0006231">
    <property type="term" value="P:dTMP biosynthetic process"/>
    <property type="evidence" value="ECO:0007669"/>
    <property type="project" value="TreeGrafter"/>
</dbReference>
<dbReference type="InterPro" id="IPR023451">
    <property type="entry name" value="Thymidate_synth/dCMP_Mease_dom"/>
</dbReference>
<keyword evidence="2" id="KW-0808">Transferase</keyword>
<dbReference type="InterPro" id="IPR045097">
    <property type="entry name" value="Thymidate_synth/dCMP_Mease"/>
</dbReference>
<keyword evidence="5" id="KW-1185">Reference proteome</keyword>
<dbReference type="Pfam" id="PF00303">
    <property type="entry name" value="Thymidylat_synt"/>
    <property type="match status" value="1"/>
</dbReference>
<protein>
    <submittedName>
        <fullName evidence="4">Thymidylate synthase family protein</fullName>
    </submittedName>
</protein>
<dbReference type="AlphaFoldDB" id="A0A090ZLM5"/>
<evidence type="ECO:0000256" key="2">
    <source>
        <dbReference type="ARBA" id="ARBA00022679"/>
    </source>
</evidence>
<dbReference type="GO" id="GO:0032259">
    <property type="term" value="P:methylation"/>
    <property type="evidence" value="ECO:0007669"/>
    <property type="project" value="UniProtKB-KW"/>
</dbReference>
<proteinExistence type="predicted"/>
<organism evidence="4 5">
    <name type="scientific">Paenibacillus macerans</name>
    <name type="common">Bacillus macerans</name>
    <dbReference type="NCBI Taxonomy" id="44252"/>
    <lineage>
        <taxon>Bacteria</taxon>
        <taxon>Bacillati</taxon>
        <taxon>Bacillota</taxon>
        <taxon>Bacilli</taxon>
        <taxon>Bacillales</taxon>
        <taxon>Paenibacillaceae</taxon>
        <taxon>Paenibacillus</taxon>
    </lineage>
</organism>
<keyword evidence="1" id="KW-0489">Methyltransferase</keyword>
<dbReference type="HOGENOM" id="CLU_066856_1_0_9"/>
<dbReference type="GeneID" id="77012156"/>
<dbReference type="RefSeq" id="WP_051985331.1">
    <property type="nucleotide sequence ID" value="NZ_JAKOBR010000080.1"/>
</dbReference>
<dbReference type="Proteomes" id="UP000029278">
    <property type="component" value="Unassembled WGS sequence"/>
</dbReference>
<evidence type="ECO:0000259" key="3">
    <source>
        <dbReference type="Pfam" id="PF00303"/>
    </source>
</evidence>
<accession>A0A090ZLM5</accession>
<dbReference type="GO" id="GO:0005829">
    <property type="term" value="C:cytosol"/>
    <property type="evidence" value="ECO:0007669"/>
    <property type="project" value="TreeGrafter"/>
</dbReference>
<dbReference type="InterPro" id="IPR036926">
    <property type="entry name" value="Thymidate_synth/dCMP_Mease_sf"/>
</dbReference>
<dbReference type="SUPFAM" id="SSF55831">
    <property type="entry name" value="Thymidylate synthase/dCMP hydroxymethylase"/>
    <property type="match status" value="1"/>
</dbReference>
<comment type="caution">
    <text evidence="4">The sequence shown here is derived from an EMBL/GenBank/DDBJ whole genome shotgun (WGS) entry which is preliminary data.</text>
</comment>
<dbReference type="STRING" id="44252.DJ90_2519"/>
<dbReference type="GO" id="GO:0004799">
    <property type="term" value="F:thymidylate synthase activity"/>
    <property type="evidence" value="ECO:0007669"/>
    <property type="project" value="TreeGrafter"/>
</dbReference>